<protein>
    <submittedName>
        <fullName evidence="6">Serine dehydratase</fullName>
    </submittedName>
</protein>
<dbReference type="Pfam" id="PF00291">
    <property type="entry name" value="PALP"/>
    <property type="match status" value="1"/>
</dbReference>
<dbReference type="FunFam" id="3.40.50.1100:FF:000005">
    <property type="entry name" value="Threonine dehydratase catabolic"/>
    <property type="match status" value="1"/>
</dbReference>
<dbReference type="GO" id="GO:0006565">
    <property type="term" value="P:L-serine catabolic process"/>
    <property type="evidence" value="ECO:0007669"/>
    <property type="project" value="TreeGrafter"/>
</dbReference>
<dbReference type="SUPFAM" id="SSF53686">
    <property type="entry name" value="Tryptophan synthase beta subunit-like PLP-dependent enzymes"/>
    <property type="match status" value="1"/>
</dbReference>
<dbReference type="GO" id="GO:0003941">
    <property type="term" value="F:L-serine ammonia-lyase activity"/>
    <property type="evidence" value="ECO:0007669"/>
    <property type="project" value="TreeGrafter"/>
</dbReference>
<dbReference type="InterPro" id="IPR050147">
    <property type="entry name" value="Ser/Thr_Dehydratase"/>
</dbReference>
<dbReference type="RefSeq" id="WP_150666875.1">
    <property type="nucleotide sequence ID" value="NZ_CABPSB010000001.1"/>
</dbReference>
<name>A0A5E4R6M0_9BURK</name>
<dbReference type="GO" id="GO:0009097">
    <property type="term" value="P:isoleucine biosynthetic process"/>
    <property type="evidence" value="ECO:0007669"/>
    <property type="project" value="TreeGrafter"/>
</dbReference>
<gene>
    <name evidence="6" type="ORF">PAN31108_00002</name>
</gene>
<evidence type="ECO:0000313" key="6">
    <source>
        <dbReference type="EMBL" id="VVD59010.1"/>
    </source>
</evidence>
<dbReference type="GO" id="GO:0030170">
    <property type="term" value="F:pyridoxal phosphate binding"/>
    <property type="evidence" value="ECO:0007669"/>
    <property type="project" value="InterPro"/>
</dbReference>
<evidence type="ECO:0000256" key="4">
    <source>
        <dbReference type="ARBA" id="ARBA00023239"/>
    </source>
</evidence>
<dbReference type="PROSITE" id="PS00165">
    <property type="entry name" value="DEHYDRATASE_SER_THR"/>
    <property type="match status" value="1"/>
</dbReference>
<dbReference type="InterPro" id="IPR036052">
    <property type="entry name" value="TrpB-like_PALP_sf"/>
</dbReference>
<dbReference type="Proteomes" id="UP000406256">
    <property type="component" value="Unassembled WGS sequence"/>
</dbReference>
<evidence type="ECO:0000256" key="1">
    <source>
        <dbReference type="ARBA" id="ARBA00001933"/>
    </source>
</evidence>
<evidence type="ECO:0000259" key="5">
    <source>
        <dbReference type="Pfam" id="PF00291"/>
    </source>
</evidence>
<evidence type="ECO:0000256" key="3">
    <source>
        <dbReference type="ARBA" id="ARBA00022898"/>
    </source>
</evidence>
<dbReference type="GO" id="GO:0006567">
    <property type="term" value="P:L-threonine catabolic process"/>
    <property type="evidence" value="ECO:0007669"/>
    <property type="project" value="TreeGrafter"/>
</dbReference>
<sequence>MKDIQEAAGRLSAHAVRTPLLKFQALNEQCNGRVLIKPEMLQRTGSFKFRGAYNKIASLTEDECRRGVMAASSGNHAQGVASSAQIFGLKATILMPEDAPEIKIRRTRDYGADVVLYDRYSEDQASLMQALQARTGAVVIAPFDDPLIMAGQGTVGLEIAQDLAQQDIAIDVALVPCGGGGLIAGVGTAMRASIGKIALYCVEPEHFDDTARSLDLSERVARVSRARDHRWEFPRPTDSD</sequence>
<evidence type="ECO:0000256" key="2">
    <source>
        <dbReference type="ARBA" id="ARBA00010869"/>
    </source>
</evidence>
<organism evidence="6 7">
    <name type="scientific">Pandoraea anhela</name>
    <dbReference type="NCBI Taxonomy" id="2508295"/>
    <lineage>
        <taxon>Bacteria</taxon>
        <taxon>Pseudomonadati</taxon>
        <taxon>Pseudomonadota</taxon>
        <taxon>Betaproteobacteria</taxon>
        <taxon>Burkholderiales</taxon>
        <taxon>Burkholderiaceae</taxon>
        <taxon>Pandoraea</taxon>
    </lineage>
</organism>
<reference evidence="6 7" key="1">
    <citation type="submission" date="2019-08" db="EMBL/GenBank/DDBJ databases">
        <authorList>
            <person name="Peeters C."/>
        </authorList>
    </citation>
    <scope>NUCLEOTIDE SEQUENCE [LARGE SCALE GENOMIC DNA]</scope>
    <source>
        <strain evidence="6 7">LMG 31108</strain>
    </source>
</reference>
<dbReference type="Gene3D" id="3.40.50.1100">
    <property type="match status" value="2"/>
</dbReference>
<dbReference type="GO" id="GO:0004794">
    <property type="term" value="F:threonine deaminase activity"/>
    <property type="evidence" value="ECO:0007669"/>
    <property type="project" value="TreeGrafter"/>
</dbReference>
<keyword evidence="7" id="KW-1185">Reference proteome</keyword>
<dbReference type="EMBL" id="CABPSB010000001">
    <property type="protein sequence ID" value="VVD59010.1"/>
    <property type="molecule type" value="Genomic_DNA"/>
</dbReference>
<proteinExistence type="inferred from homology"/>
<dbReference type="OrthoDB" id="9811476at2"/>
<comment type="similarity">
    <text evidence="2">Belongs to the serine/threonine dehydratase family.</text>
</comment>
<comment type="cofactor">
    <cofactor evidence="1">
        <name>pyridoxal 5'-phosphate</name>
        <dbReference type="ChEBI" id="CHEBI:597326"/>
    </cofactor>
</comment>
<dbReference type="InterPro" id="IPR000634">
    <property type="entry name" value="Ser/Thr_deHydtase_PyrdxlP-BS"/>
</dbReference>
<dbReference type="InterPro" id="IPR001926">
    <property type="entry name" value="TrpB-like_PALP"/>
</dbReference>
<dbReference type="PANTHER" id="PTHR48078">
    <property type="entry name" value="THREONINE DEHYDRATASE, MITOCHONDRIAL-RELATED"/>
    <property type="match status" value="1"/>
</dbReference>
<evidence type="ECO:0000313" key="7">
    <source>
        <dbReference type="Proteomes" id="UP000406256"/>
    </source>
</evidence>
<dbReference type="AlphaFoldDB" id="A0A5E4R6M0"/>
<keyword evidence="3" id="KW-0663">Pyridoxal phosphate</keyword>
<feature type="domain" description="Tryptophan synthase beta chain-like PALP" evidence="5">
    <location>
        <begin position="13"/>
        <end position="218"/>
    </location>
</feature>
<dbReference type="PANTHER" id="PTHR48078:SF6">
    <property type="entry name" value="L-THREONINE DEHYDRATASE CATABOLIC TDCB"/>
    <property type="match status" value="1"/>
</dbReference>
<keyword evidence="4" id="KW-0456">Lyase</keyword>
<accession>A0A5E4R6M0</accession>